<dbReference type="Proteomes" id="UP000594263">
    <property type="component" value="Unplaced"/>
</dbReference>
<accession>A0A7N0VK60</accession>
<reference evidence="13" key="1">
    <citation type="submission" date="2021-01" db="UniProtKB">
        <authorList>
            <consortium name="EnsemblPlants"/>
        </authorList>
    </citation>
    <scope>IDENTIFICATION</scope>
</reference>
<evidence type="ECO:0000256" key="5">
    <source>
        <dbReference type="ARBA" id="ARBA00022679"/>
    </source>
</evidence>
<dbReference type="Gene3D" id="3.30.559.30">
    <property type="entry name" value="Nonribosomal peptide synthetase, condensation domain"/>
    <property type="match status" value="1"/>
</dbReference>
<keyword evidence="14" id="KW-1185">Reference proteome</keyword>
<feature type="domain" description="O-acyltransferase WSD1 C-terminal" evidence="12">
    <location>
        <begin position="347"/>
        <end position="484"/>
    </location>
</feature>
<dbReference type="EnsemblPlants" id="Kaladp1109s0002.1.v1.1">
    <property type="protein sequence ID" value="Kaladp1109s0002.1.v1.1"/>
    <property type="gene ID" value="Kaladp1109s0002.v1.1"/>
</dbReference>
<evidence type="ECO:0000256" key="10">
    <source>
        <dbReference type="ARBA" id="ARBA00048109"/>
    </source>
</evidence>
<evidence type="ECO:0000256" key="1">
    <source>
        <dbReference type="ARBA" id="ARBA00004162"/>
    </source>
</evidence>
<dbReference type="Pfam" id="PF03007">
    <property type="entry name" value="WS_DGAT_cat"/>
    <property type="match status" value="1"/>
</dbReference>
<keyword evidence="7" id="KW-0012">Acyltransferase</keyword>
<dbReference type="Gene3D" id="3.30.559.10">
    <property type="entry name" value="Chloramphenicol acetyltransferase-like domain"/>
    <property type="match status" value="1"/>
</dbReference>
<feature type="domain" description="O-acyltransferase WSD1-like N-terminal" evidence="11">
    <location>
        <begin position="74"/>
        <end position="282"/>
    </location>
</feature>
<evidence type="ECO:0000256" key="8">
    <source>
        <dbReference type="ARBA" id="ARBA00024360"/>
    </source>
</evidence>
<comment type="catalytic activity">
    <reaction evidence="10">
        <text>an acyl-CoA + a 1,2-diacyl-sn-glycerol = a triacyl-sn-glycerol + CoA</text>
        <dbReference type="Rhea" id="RHEA:10868"/>
        <dbReference type="ChEBI" id="CHEBI:17815"/>
        <dbReference type="ChEBI" id="CHEBI:57287"/>
        <dbReference type="ChEBI" id="CHEBI:58342"/>
        <dbReference type="ChEBI" id="CHEBI:64615"/>
        <dbReference type="EC" id="2.3.1.20"/>
    </reaction>
</comment>
<dbReference type="InterPro" id="IPR004255">
    <property type="entry name" value="O-acyltransferase_WSD1_N"/>
</dbReference>
<keyword evidence="6" id="KW-0256">Endoplasmic reticulum</keyword>
<dbReference type="OMA" id="MIPLWMR"/>
<dbReference type="GO" id="GO:0004144">
    <property type="term" value="F:diacylglycerol O-acyltransferase activity"/>
    <property type="evidence" value="ECO:0007669"/>
    <property type="project" value="UniProtKB-EC"/>
</dbReference>
<dbReference type="AlphaFoldDB" id="A0A7N0VK60"/>
<evidence type="ECO:0000256" key="9">
    <source>
        <dbReference type="ARBA" id="ARBA00047604"/>
    </source>
</evidence>
<dbReference type="InterPro" id="IPR045034">
    <property type="entry name" value="O-acyltransferase_WSD1-like"/>
</dbReference>
<comment type="similarity">
    <text evidence="8">In the N-terminal section; belongs to the long-chain O-acyltransferase family.</text>
</comment>
<dbReference type="GO" id="GO:0005789">
    <property type="term" value="C:endoplasmic reticulum membrane"/>
    <property type="evidence" value="ECO:0007669"/>
    <property type="project" value="UniProtKB-SubCell"/>
</dbReference>
<evidence type="ECO:0000256" key="4">
    <source>
        <dbReference type="ARBA" id="ARBA00005189"/>
    </source>
</evidence>
<comment type="pathway">
    <text evidence="3">Glycerolipid metabolism; triacylglycerol biosynthesis.</text>
</comment>
<comment type="pathway">
    <text evidence="4">Lipid metabolism.</text>
</comment>
<dbReference type="GO" id="GO:0047196">
    <property type="term" value="F:long-chain-alcohol O-fatty-acyltransferase activity"/>
    <property type="evidence" value="ECO:0007669"/>
    <property type="project" value="UniProtKB-EC"/>
</dbReference>
<sequence>MGHLVGGLMRKPGLTLPTIKTGNNRVVNEEGQPLSPMSRLFHKPDSNVYIIAILAPKCLIDPQHVKANMGDMVHAHPRFSCLQVVDEEKGGSAGMKWVKTEVNFEDHVVVPKIDPTTIGCHKKYLEDYMYNLSKTTVDMSKPLWDVHILNGLNTSEASKAVVIIRIHHSMGDGMSLMSVLLTFSRKATDENAMPDMLAPAKKSSTTTKPLTGRVISFFRIAWNTFVDVLMFFATLLYLSDVKTPLKGPPDVGYNPKRMVLRTFQLHDVKMVSRATKTTVNDVLMGMMESALSRYLSRKQVISSGGGGQERDRPESIKLKAVVFFNIRLLSGVHPIKEMVEEGSLAKWGNKIGYALYPFDAMMRCNPLEYVFRAKAVMDRKKASLESQFTYFFCSILLKIIGVKALGFPTSPTFFFSSLMGPREEISLFGYPIDYVASTCYGAPTALLVHVTSYADKLTFALSVDEDTIPHPHLLCEDLDETLTLFKQALHATPPQNTSETH</sequence>
<dbReference type="Gramene" id="Kaladp1109s0002.1.v1.1">
    <property type="protein sequence ID" value="Kaladp1109s0002.1.v1.1"/>
    <property type="gene ID" value="Kaladp1109s0002.v1.1"/>
</dbReference>
<evidence type="ECO:0000256" key="3">
    <source>
        <dbReference type="ARBA" id="ARBA00004771"/>
    </source>
</evidence>
<proteinExistence type="inferred from homology"/>
<dbReference type="SUPFAM" id="SSF52777">
    <property type="entry name" value="CoA-dependent acyltransferases"/>
    <property type="match status" value="1"/>
</dbReference>
<evidence type="ECO:0000256" key="7">
    <source>
        <dbReference type="ARBA" id="ARBA00023315"/>
    </source>
</evidence>
<comment type="catalytic activity">
    <reaction evidence="9">
        <text>a long chain fatty alcohol + a fatty acyl-CoA = a long-chain alcohol wax ester + CoA</text>
        <dbReference type="Rhea" id="RHEA:38443"/>
        <dbReference type="ChEBI" id="CHEBI:17135"/>
        <dbReference type="ChEBI" id="CHEBI:57287"/>
        <dbReference type="ChEBI" id="CHEBI:77636"/>
        <dbReference type="ChEBI" id="CHEBI:235323"/>
        <dbReference type="EC" id="2.3.1.75"/>
    </reaction>
</comment>
<evidence type="ECO:0000259" key="11">
    <source>
        <dbReference type="Pfam" id="PF03007"/>
    </source>
</evidence>
<evidence type="ECO:0008006" key="15">
    <source>
        <dbReference type="Google" id="ProtNLM"/>
    </source>
</evidence>
<protein>
    <recommendedName>
        <fullName evidence="15">Diacylglycerol O-acyltransferase</fullName>
    </recommendedName>
</protein>
<dbReference type="PANTHER" id="PTHR31650">
    <property type="entry name" value="O-ACYLTRANSFERASE (WSD1-LIKE) FAMILY PROTEIN"/>
    <property type="match status" value="1"/>
</dbReference>
<dbReference type="Pfam" id="PF06974">
    <property type="entry name" value="WS_DGAT_C"/>
    <property type="match status" value="1"/>
</dbReference>
<dbReference type="GO" id="GO:0019432">
    <property type="term" value="P:triglyceride biosynthetic process"/>
    <property type="evidence" value="ECO:0007669"/>
    <property type="project" value="UniProtKB-UniPathway"/>
</dbReference>
<evidence type="ECO:0000313" key="13">
    <source>
        <dbReference type="EnsemblPlants" id="Kaladp1109s0002.1.v1.1"/>
    </source>
</evidence>
<name>A0A7N0VK60_KALFE</name>
<organism evidence="13 14">
    <name type="scientific">Kalanchoe fedtschenkoi</name>
    <name type="common">Lavender scallops</name>
    <name type="synonym">South American air plant</name>
    <dbReference type="NCBI Taxonomy" id="63787"/>
    <lineage>
        <taxon>Eukaryota</taxon>
        <taxon>Viridiplantae</taxon>
        <taxon>Streptophyta</taxon>
        <taxon>Embryophyta</taxon>
        <taxon>Tracheophyta</taxon>
        <taxon>Spermatophyta</taxon>
        <taxon>Magnoliopsida</taxon>
        <taxon>eudicotyledons</taxon>
        <taxon>Gunneridae</taxon>
        <taxon>Pentapetalae</taxon>
        <taxon>Saxifragales</taxon>
        <taxon>Crassulaceae</taxon>
        <taxon>Kalanchoe</taxon>
    </lineage>
</organism>
<dbReference type="GO" id="GO:0005886">
    <property type="term" value="C:plasma membrane"/>
    <property type="evidence" value="ECO:0007669"/>
    <property type="project" value="UniProtKB-SubCell"/>
</dbReference>
<evidence type="ECO:0000313" key="14">
    <source>
        <dbReference type="Proteomes" id="UP000594263"/>
    </source>
</evidence>
<dbReference type="InterPro" id="IPR023213">
    <property type="entry name" value="CAT-like_dom_sf"/>
</dbReference>
<dbReference type="UniPathway" id="UPA00282"/>
<evidence type="ECO:0000256" key="2">
    <source>
        <dbReference type="ARBA" id="ARBA00004586"/>
    </source>
</evidence>
<evidence type="ECO:0000256" key="6">
    <source>
        <dbReference type="ARBA" id="ARBA00022824"/>
    </source>
</evidence>
<keyword evidence="5" id="KW-0808">Transferase</keyword>
<dbReference type="InterPro" id="IPR009721">
    <property type="entry name" value="O-acyltransferase_WSD1_C"/>
</dbReference>
<dbReference type="PANTHER" id="PTHR31650:SF38">
    <property type="entry name" value="O-ACYLTRANSFERASE WSD1-LIKE"/>
    <property type="match status" value="1"/>
</dbReference>
<comment type="subcellular location">
    <subcellularLocation>
        <location evidence="1">Cell membrane</location>
        <topology evidence="1">Single-pass membrane protein</topology>
    </subcellularLocation>
    <subcellularLocation>
        <location evidence="2">Endoplasmic reticulum membrane</location>
    </subcellularLocation>
</comment>
<evidence type="ECO:0000259" key="12">
    <source>
        <dbReference type="Pfam" id="PF06974"/>
    </source>
</evidence>